<comment type="caution">
    <text evidence="2">The sequence shown here is derived from an EMBL/GenBank/DDBJ whole genome shotgun (WGS) entry which is preliminary data.</text>
</comment>
<name>A0A1X0ZLW4_PSEPU</name>
<evidence type="ECO:0000313" key="3">
    <source>
        <dbReference type="Proteomes" id="UP000193675"/>
    </source>
</evidence>
<dbReference type="EMBL" id="NBWC01000055">
    <property type="protein sequence ID" value="ORL58108.1"/>
    <property type="molecule type" value="Genomic_DNA"/>
</dbReference>
<gene>
    <name evidence="2" type="ORF">B7H17_26295</name>
</gene>
<dbReference type="InterPro" id="IPR006427">
    <property type="entry name" value="Portal_HK97"/>
</dbReference>
<accession>A0A1X0ZLW4</accession>
<organism evidence="2 3">
    <name type="scientific">Pseudomonas putida</name>
    <name type="common">Arthrobacter siderocapsulatus</name>
    <dbReference type="NCBI Taxonomy" id="303"/>
    <lineage>
        <taxon>Bacteria</taxon>
        <taxon>Pseudomonadati</taxon>
        <taxon>Pseudomonadota</taxon>
        <taxon>Gammaproteobacteria</taxon>
        <taxon>Pseudomonadales</taxon>
        <taxon>Pseudomonadaceae</taxon>
        <taxon>Pseudomonas</taxon>
    </lineage>
</organism>
<evidence type="ECO:0000313" key="2">
    <source>
        <dbReference type="EMBL" id="ORL58108.1"/>
    </source>
</evidence>
<dbReference type="OrthoDB" id="9765386at2"/>
<protein>
    <submittedName>
        <fullName evidence="2">Phage portal protein</fullName>
    </submittedName>
</protein>
<proteinExistence type="predicted"/>
<dbReference type="Proteomes" id="UP000193675">
    <property type="component" value="Unassembled WGS sequence"/>
</dbReference>
<dbReference type="InterPro" id="IPR006944">
    <property type="entry name" value="Phage/GTA_portal"/>
</dbReference>
<dbReference type="AlphaFoldDB" id="A0A1X0ZLW4"/>
<reference evidence="2 3" key="1">
    <citation type="submission" date="2017-04" db="EMBL/GenBank/DDBJ databases">
        <title>Presence of VIM-2 positive Pseudomonas species in chickens and their surrounding environment.</title>
        <authorList>
            <person name="Zhang R."/>
        </authorList>
    </citation>
    <scope>NUCLEOTIDE SEQUENCE [LARGE SCALE GENOMIC DNA]</scope>
    <source>
        <strain evidence="2 3">DZ-C18</strain>
    </source>
</reference>
<sequence>MANGLSIFAATKAAAVSGEKSLSQVPVSRGWWPVIREPFTGAWQRNKEERLDSLLQYPTLYACISRIVTDIGKLPFQLKARDANGIWAVVESPSYSPVLRKQNHYQTQQQFREAWAYSKLSQGNAYVLKARDNRNVVVALYVLDPCKVMPLVSDSGEVFYQLYTDNLNLIPGADGIQAIPASEIIHDRCFCPFHPLVGLPPIAAAHWPALKNMRILKSSSEFFGNGAQPSGILTAPGAISDETANRLSKYWNENFSGANAGKVAVVGDALKFESLAAKSVDAQMVEQLRYSDEQICQPFGIPPFKVGIGSIPAGMKVDDINQLYFSDALQTHVEAMENLLDDGLKISMPMGVELDLWPLLRMDPMKQAEFETALVKGTIKAPNEARKNFDLSPKGGGDQLYMQQQNYSLEALARRDQQDDPFATQPKQNAVANVPEEPQEQEIEDQALMLALLIEKEMTSAEHA</sequence>
<evidence type="ECO:0000256" key="1">
    <source>
        <dbReference type="SAM" id="MobiDB-lite"/>
    </source>
</evidence>
<dbReference type="RefSeq" id="WP_084859327.1">
    <property type="nucleotide sequence ID" value="NZ_NBWC01000055.1"/>
</dbReference>
<dbReference type="NCBIfam" id="TIGR01537">
    <property type="entry name" value="portal_HK97"/>
    <property type="match status" value="1"/>
</dbReference>
<dbReference type="Pfam" id="PF04860">
    <property type="entry name" value="Phage_portal"/>
    <property type="match status" value="1"/>
</dbReference>
<feature type="region of interest" description="Disordered" evidence="1">
    <location>
        <begin position="416"/>
        <end position="441"/>
    </location>
</feature>